<dbReference type="InterPro" id="IPR008979">
    <property type="entry name" value="Galactose-bd-like_sf"/>
</dbReference>
<dbReference type="Pfam" id="PF00112">
    <property type="entry name" value="Peptidase_C1"/>
    <property type="match status" value="1"/>
</dbReference>
<proteinExistence type="inferred from homology"/>
<dbReference type="InterPro" id="IPR008984">
    <property type="entry name" value="SMAD_FHA_dom_sf"/>
</dbReference>
<feature type="domain" description="F5/8 type C" evidence="10">
    <location>
        <begin position="761"/>
        <end position="825"/>
    </location>
</feature>
<evidence type="ECO:0000256" key="2">
    <source>
        <dbReference type="ARBA" id="ARBA00022670"/>
    </source>
</evidence>
<dbReference type="InterPro" id="IPR039417">
    <property type="entry name" value="Peptidase_C1A_papain-like"/>
</dbReference>
<dbReference type="InterPro" id="IPR013201">
    <property type="entry name" value="Prot_inhib_I29"/>
</dbReference>
<dbReference type="PROSITE" id="PS50006">
    <property type="entry name" value="FHA_DOMAIN"/>
    <property type="match status" value="1"/>
</dbReference>
<comment type="caution">
    <text evidence="11">The sequence shown here is derived from an EMBL/GenBank/DDBJ whole genome shotgun (WGS) entry which is preliminary data.</text>
</comment>
<dbReference type="Gene3D" id="3.90.70.10">
    <property type="entry name" value="Cysteine proteinases"/>
    <property type="match status" value="1"/>
</dbReference>
<keyword evidence="3 8" id="KW-0732">Signal</keyword>
<dbReference type="InterPro" id="IPR025660">
    <property type="entry name" value="Pept_his_AS"/>
</dbReference>
<dbReference type="GO" id="GO:0006508">
    <property type="term" value="P:proteolysis"/>
    <property type="evidence" value="ECO:0007669"/>
    <property type="project" value="UniProtKB-KW"/>
</dbReference>
<gene>
    <name evidence="11" type="ORF">PGLA1383_LOCUS46299</name>
</gene>
<evidence type="ECO:0000256" key="6">
    <source>
        <dbReference type="ARBA" id="ARBA00023157"/>
    </source>
</evidence>
<dbReference type="SUPFAM" id="SSF49785">
    <property type="entry name" value="Galactose-binding domain-like"/>
    <property type="match status" value="1"/>
</dbReference>
<protein>
    <submittedName>
        <fullName evidence="11">Uncharacterized protein</fullName>
    </submittedName>
</protein>
<evidence type="ECO:0000256" key="4">
    <source>
        <dbReference type="ARBA" id="ARBA00022801"/>
    </source>
</evidence>
<organism evidence="11 12">
    <name type="scientific">Polarella glacialis</name>
    <name type="common">Dinoflagellate</name>
    <dbReference type="NCBI Taxonomy" id="89957"/>
    <lineage>
        <taxon>Eukaryota</taxon>
        <taxon>Sar</taxon>
        <taxon>Alveolata</taxon>
        <taxon>Dinophyceae</taxon>
        <taxon>Suessiales</taxon>
        <taxon>Suessiaceae</taxon>
        <taxon>Polarella</taxon>
    </lineage>
</organism>
<dbReference type="Pfam" id="PF08246">
    <property type="entry name" value="Inhibitor_I29"/>
    <property type="match status" value="1"/>
</dbReference>
<dbReference type="SUPFAM" id="SSF54001">
    <property type="entry name" value="Cysteine proteinases"/>
    <property type="match status" value="1"/>
</dbReference>
<dbReference type="CDD" id="cd02248">
    <property type="entry name" value="Peptidase_C1A"/>
    <property type="match status" value="1"/>
</dbReference>
<dbReference type="PANTHER" id="PTHR12411">
    <property type="entry name" value="CYSTEINE PROTEASE FAMILY C1-RELATED"/>
    <property type="match status" value="1"/>
</dbReference>
<dbReference type="InterPro" id="IPR013128">
    <property type="entry name" value="Peptidase_C1A"/>
</dbReference>
<keyword evidence="4" id="KW-0378">Hydrolase</keyword>
<dbReference type="PROSITE" id="PS50022">
    <property type="entry name" value="FA58C_3"/>
    <property type="match status" value="1"/>
</dbReference>
<sequence>MSGPGLMLRVLASAAGSVALFSASAAAQETHFLMPLKGTRLLIREFEGFLGNFRRSYTSAEEKALRFEIFAENFAFIEAENAKGHSYTLAVNEFTDLTPEEFASGHFGLKESAPDNKTQGWGNLPHLGTDLFSGAPLATSVDWVAKGAVTEPKNQGQCGSCWAFSTTGSLEGAWQLASGKLVSLSEQQLVDCSKDGNMGCGGGGMDQAFEYLEKNQVCTEESYSYKAAAGTCSQSNCIVGIPKGSVKGFKDVPVQDTKALMEAVAQQPVSVAIEADQLAFQMYHKGVLTQACGSKLDHGVLIVGYGTENGVDYWKVKNSWGASWGEGGYIRIERGLPKDGECGIKDGASYPVVAADKESIVVCVLCGTVQPWRISMLRPFLVADLQIYRLFAGSRMRVPDGWQAAGQSISNAAVCDALLQASPINCTGEFKPIAPAESQVEEAGPSGAKALAVGRTVQAPQVWDTLVPDRRLHGTVSREHFKVVPMLSGAPGEGQVTFYLSCLSLNGVLLNGKYVGQSQDAGEFQIAHGDVVALAVSVESVWGPAALIGITSLRTAVSILLILVRHGDQTVPVAPSVVASSALRAALATQVASQGTAAATTPQLSETGTVVSSEDADNSSWKLQAKHLTVKFLVVRGSAPKLVQLHLRRQENDGSWQELQLHLPDGPWELFTLAAGPPDNAAIHCRVLKAWSEPQEEVGSAQLVASLTCDGNLEVEWSVTLVSTDHGEALRWRLRALSGPSPTTLRTEILLPAAAEVEGHVDGSPLAVRRRGLVGAESATASSSMSGRGPERVLDGDWGTEWFAEPGSEEAWVILDLGIAREASGAAGQVGAPPEEPHSPDLPMNARVKLPGWSEATRYIRLSMRRGHVDPWGFGVTFGLRTFEALATDPAGAAGAGPLWPDAIGTSPGLWLAVEHPRARCNVPRGSGAWQKAGCELTLDRARPADALLSITGSLGFFEDGEQPQMRRAFAAYLQVARGQQFGQLLHYNSWYDLRGAPCADGSAESKSSEEKELCHSHLMSEAACSERLLAFNSNLSSRGAPSLDAFLMDDGWDNWNSLWEVDPERFPNGFGPLLAVAKTWGTKLGVWMSPWGGYMRAGAMRLASGRRHGFEIGKSGGFALSGPKYYALTQELRAHRNQVWISLTIGTWASPFWLLWADSIWRDGPDVGLEGSGSPRERWLNFRDAALRRAIRRGSLMPMTALMQHGVVWSRSAEADEIWPSSRPDRLQDFRNEVLTFFLSGTGLQELYIQQELMSSAYWDVLAEVALLARRKVSLLRDARPVGGDPSMGEVYGAAALQARSSEGSQAEGLVWWRNPSESKKLVEFTLAAALELPEQLLGRSGRPAACWALLPLQLASWPASPAAPAVNQLAG</sequence>
<dbReference type="InterPro" id="IPR000668">
    <property type="entry name" value="Peptidase_C1A_C"/>
</dbReference>
<dbReference type="SUPFAM" id="SSF49879">
    <property type="entry name" value="SMAD/FHA domain"/>
    <property type="match status" value="1"/>
</dbReference>
<evidence type="ECO:0000313" key="12">
    <source>
        <dbReference type="Proteomes" id="UP000654075"/>
    </source>
</evidence>
<dbReference type="Gene3D" id="3.20.20.70">
    <property type="entry name" value="Aldolase class I"/>
    <property type="match status" value="1"/>
</dbReference>
<feature type="signal peptide" evidence="8">
    <location>
        <begin position="1"/>
        <end position="27"/>
    </location>
</feature>
<evidence type="ECO:0000256" key="5">
    <source>
        <dbReference type="ARBA" id="ARBA00023145"/>
    </source>
</evidence>
<feature type="region of interest" description="Disordered" evidence="7">
    <location>
        <begin position="825"/>
        <end position="844"/>
    </location>
</feature>
<keyword evidence="2" id="KW-0645">Protease</keyword>
<dbReference type="GO" id="GO:0008234">
    <property type="term" value="F:cysteine-type peptidase activity"/>
    <property type="evidence" value="ECO:0007669"/>
    <property type="project" value="InterPro"/>
</dbReference>
<dbReference type="Gene3D" id="2.60.120.260">
    <property type="entry name" value="Galactose-binding domain-like"/>
    <property type="match status" value="1"/>
</dbReference>
<feature type="non-terminal residue" evidence="11">
    <location>
        <position position="1373"/>
    </location>
</feature>
<keyword evidence="5" id="KW-0865">Zymogen</keyword>
<dbReference type="OrthoDB" id="425579at2759"/>
<feature type="chain" id="PRO_5032350810" evidence="8">
    <location>
        <begin position="28"/>
        <end position="1373"/>
    </location>
</feature>
<dbReference type="EMBL" id="CAJNNV010029734">
    <property type="protein sequence ID" value="CAE8629899.1"/>
    <property type="molecule type" value="Genomic_DNA"/>
</dbReference>
<dbReference type="InterPro" id="IPR013785">
    <property type="entry name" value="Aldolase_TIM"/>
</dbReference>
<dbReference type="InterPro" id="IPR000421">
    <property type="entry name" value="FA58C"/>
</dbReference>
<feature type="domain" description="FHA" evidence="9">
    <location>
        <begin position="451"/>
        <end position="515"/>
    </location>
</feature>
<dbReference type="InterPro" id="IPR000253">
    <property type="entry name" value="FHA_dom"/>
</dbReference>
<keyword evidence="6" id="KW-1015">Disulfide bond</keyword>
<dbReference type="InterPro" id="IPR000169">
    <property type="entry name" value="Pept_cys_AS"/>
</dbReference>
<evidence type="ECO:0000259" key="10">
    <source>
        <dbReference type="PROSITE" id="PS50022"/>
    </source>
</evidence>
<dbReference type="PRINTS" id="PR00705">
    <property type="entry name" value="PAPAIN"/>
</dbReference>
<dbReference type="SMART" id="SM00645">
    <property type="entry name" value="Pept_C1"/>
    <property type="match status" value="1"/>
</dbReference>
<dbReference type="SMART" id="SM00848">
    <property type="entry name" value="Inhibitor_I29"/>
    <property type="match status" value="1"/>
</dbReference>
<keyword evidence="12" id="KW-1185">Reference proteome</keyword>
<reference evidence="11" key="1">
    <citation type="submission" date="2021-02" db="EMBL/GenBank/DDBJ databases">
        <authorList>
            <person name="Dougan E. K."/>
            <person name="Rhodes N."/>
            <person name="Thang M."/>
            <person name="Chan C."/>
        </authorList>
    </citation>
    <scope>NUCLEOTIDE SEQUENCE</scope>
</reference>
<dbReference type="Gene3D" id="2.60.200.20">
    <property type="match status" value="1"/>
</dbReference>
<evidence type="ECO:0000256" key="1">
    <source>
        <dbReference type="ARBA" id="ARBA00008455"/>
    </source>
</evidence>
<dbReference type="FunFam" id="3.90.70.10:FF:000067">
    <property type="entry name" value="Senescence-specific cysteine protease"/>
    <property type="match status" value="1"/>
</dbReference>
<accession>A0A813GX84</accession>
<dbReference type="InterPro" id="IPR038765">
    <property type="entry name" value="Papain-like_cys_pep_sf"/>
</dbReference>
<evidence type="ECO:0000256" key="8">
    <source>
        <dbReference type="SAM" id="SignalP"/>
    </source>
</evidence>
<evidence type="ECO:0000259" key="9">
    <source>
        <dbReference type="PROSITE" id="PS50006"/>
    </source>
</evidence>
<dbReference type="Proteomes" id="UP000654075">
    <property type="component" value="Unassembled WGS sequence"/>
</dbReference>
<name>A0A813GX84_POLGL</name>
<comment type="similarity">
    <text evidence="1">Belongs to the peptidase C1 family.</text>
</comment>
<evidence type="ECO:0000256" key="7">
    <source>
        <dbReference type="SAM" id="MobiDB-lite"/>
    </source>
</evidence>
<dbReference type="PROSITE" id="PS00139">
    <property type="entry name" value="THIOL_PROTEASE_CYS"/>
    <property type="match status" value="1"/>
</dbReference>
<evidence type="ECO:0000256" key="3">
    <source>
        <dbReference type="ARBA" id="ARBA00022729"/>
    </source>
</evidence>
<dbReference type="PROSITE" id="PS00639">
    <property type="entry name" value="THIOL_PROTEASE_HIS"/>
    <property type="match status" value="1"/>
</dbReference>
<dbReference type="InterPro" id="IPR017853">
    <property type="entry name" value="GH"/>
</dbReference>
<evidence type="ECO:0000313" key="11">
    <source>
        <dbReference type="EMBL" id="CAE8629899.1"/>
    </source>
</evidence>
<dbReference type="SUPFAM" id="SSF51445">
    <property type="entry name" value="(Trans)glycosidases"/>
    <property type="match status" value="1"/>
</dbReference>